<feature type="region of interest" description="Disordered" evidence="1">
    <location>
        <begin position="76"/>
        <end position="100"/>
    </location>
</feature>
<dbReference type="EMBL" id="REGC01000003">
    <property type="protein sequence ID" value="RMB63055.1"/>
    <property type="molecule type" value="Genomic_DNA"/>
</dbReference>
<dbReference type="AlphaFoldDB" id="A0A3M0GDU8"/>
<comment type="caution">
    <text evidence="2">The sequence shown here is derived from an EMBL/GenBank/DDBJ whole genome shotgun (WGS) entry which is preliminary data.</text>
</comment>
<evidence type="ECO:0000313" key="2">
    <source>
        <dbReference type="EMBL" id="RMB63055.1"/>
    </source>
</evidence>
<gene>
    <name evidence="2" type="ORF">D9543_03425</name>
</gene>
<dbReference type="Proteomes" id="UP000270649">
    <property type="component" value="Unassembled WGS sequence"/>
</dbReference>
<name>A0A3M0GDU8_9CORY</name>
<organism evidence="2 3">
    <name type="scientific">Corynebacterium macginleyi</name>
    <dbReference type="NCBI Taxonomy" id="38290"/>
    <lineage>
        <taxon>Bacteria</taxon>
        <taxon>Bacillati</taxon>
        <taxon>Actinomycetota</taxon>
        <taxon>Actinomycetes</taxon>
        <taxon>Mycobacteriales</taxon>
        <taxon>Corynebacteriaceae</taxon>
        <taxon>Corynebacterium</taxon>
    </lineage>
</organism>
<accession>A0A3M0GDU8</accession>
<sequence>MEPLLQFLSWITRPKSNEALPPSITNMKAQKFSYLAGSLYGHLENRDLSAGIFQAWNHGPAQPDWYRFIKSRIGDSPTAPSEPFQQVTLYRTMSRKTSAE</sequence>
<reference evidence="2 3" key="1">
    <citation type="submission" date="2018-10" db="EMBL/GenBank/DDBJ databases">
        <title>Corynebacterium macginleyi genome sequencing and assembly of the type strain and two clinical samples.</title>
        <authorList>
            <person name="Bernier A.-M."/>
            <person name="Bernard K."/>
        </authorList>
    </citation>
    <scope>NUCLEOTIDE SEQUENCE [LARGE SCALE GENOMIC DNA]</scope>
    <source>
        <strain evidence="2 3">NML 120205</strain>
    </source>
</reference>
<evidence type="ECO:0000256" key="1">
    <source>
        <dbReference type="SAM" id="MobiDB-lite"/>
    </source>
</evidence>
<evidence type="ECO:0000313" key="3">
    <source>
        <dbReference type="Proteomes" id="UP000270649"/>
    </source>
</evidence>
<evidence type="ECO:0008006" key="4">
    <source>
        <dbReference type="Google" id="ProtNLM"/>
    </source>
</evidence>
<protein>
    <recommendedName>
        <fullName evidence="4">DUF4065 domain-containing protein</fullName>
    </recommendedName>
</protein>
<proteinExistence type="predicted"/>